<evidence type="ECO:0000259" key="1">
    <source>
        <dbReference type="Pfam" id="PF13439"/>
    </source>
</evidence>
<proteinExistence type="predicted"/>
<accession>A0A178M725</accession>
<gene>
    <name evidence="2" type="ORF">A6A03_17035</name>
</gene>
<feature type="domain" description="Glycosyltransferase subfamily 4-like N-terminal" evidence="1">
    <location>
        <begin position="9"/>
        <end position="185"/>
    </location>
</feature>
<dbReference type="InterPro" id="IPR050194">
    <property type="entry name" value="Glycosyltransferase_grp1"/>
</dbReference>
<dbReference type="SUPFAM" id="SSF53756">
    <property type="entry name" value="UDP-Glycosyltransferase/glycogen phosphorylase"/>
    <property type="match status" value="1"/>
</dbReference>
<comment type="caution">
    <text evidence="2">The sequence shown here is derived from an EMBL/GenBank/DDBJ whole genome shotgun (WGS) entry which is preliminary data.</text>
</comment>
<dbReference type="Gene3D" id="3.40.50.2000">
    <property type="entry name" value="Glycogen Phosphorylase B"/>
    <property type="match status" value="2"/>
</dbReference>
<organism evidence="2 3">
    <name type="scientific">Chloroflexus islandicus</name>
    <dbReference type="NCBI Taxonomy" id="1707952"/>
    <lineage>
        <taxon>Bacteria</taxon>
        <taxon>Bacillati</taxon>
        <taxon>Chloroflexota</taxon>
        <taxon>Chloroflexia</taxon>
        <taxon>Chloroflexales</taxon>
        <taxon>Chloroflexineae</taxon>
        <taxon>Chloroflexaceae</taxon>
        <taxon>Chloroflexus</taxon>
    </lineage>
</organism>
<dbReference type="PANTHER" id="PTHR45947:SF3">
    <property type="entry name" value="SULFOQUINOVOSYL TRANSFERASE SQD2"/>
    <property type="match status" value="1"/>
</dbReference>
<keyword evidence="2" id="KW-0808">Transferase</keyword>
<dbReference type="OrthoDB" id="149790at2"/>
<dbReference type="EMBL" id="LWQS01000068">
    <property type="protein sequence ID" value="OAN44343.1"/>
    <property type="molecule type" value="Genomic_DNA"/>
</dbReference>
<name>A0A178M725_9CHLR</name>
<sequence>MGLDRPGGRRYFNIARGLVRRGMQVRLLALHPDFATCAQRRFVVDGVEVWYVGQMHARKVGNVPVRFSPWQLLLVVVQATLGMIWGVLCSPADWYHLGKPQPINGMAALIAVRLLRRRPLLVDCDDDEVTANRLTAGWQRAVFAFWQWLLPRIAVGLTVNTRYLAERMARAGQPCVIVPNGVDSDKFTAPPVAIRAALAAALGVAGRPVIAYAGTLALHNHPVDLLFAAFGQVAERHPGAVMLLIGGGEDLPLLQAYTAQQPWRDRVIFTGHVPYPMVRALLSLADVSVDPVRNDSVALARSPLKIIESLAVGVPVITGDVGDRAEMLDFGAAGMLVSPGNVKALANAIEELLNDPARRAAMAAAAIAHARRYDWDRLAERWMAIYEAV</sequence>
<evidence type="ECO:0000313" key="3">
    <source>
        <dbReference type="Proteomes" id="UP000078287"/>
    </source>
</evidence>
<dbReference type="AlphaFoldDB" id="A0A178M725"/>
<evidence type="ECO:0000313" key="2">
    <source>
        <dbReference type="EMBL" id="OAN44343.1"/>
    </source>
</evidence>
<dbReference type="STRING" id="1707952.A6A03_17035"/>
<reference evidence="2 3" key="1">
    <citation type="submission" date="2016-04" db="EMBL/GenBank/DDBJ databases">
        <title>Chloroflexus islandicus sp. nov., a thermophilic filamentous anoxygenic phototrophic bacterium from geyser Strokkur (Iceland).</title>
        <authorList>
            <person name="Gaisin V.A."/>
            <person name="Kalashnikov A.M."/>
            <person name="Sukhacheva M.V."/>
            <person name="Grouzdev D.S."/>
            <person name="Ivanov T.M."/>
            <person name="Kuznetsov B."/>
            <person name="Gorlenko V.M."/>
        </authorList>
    </citation>
    <scope>NUCLEOTIDE SEQUENCE [LARGE SCALE GENOMIC DNA]</scope>
    <source>
        <strain evidence="3">isl-2</strain>
    </source>
</reference>
<dbReference type="Proteomes" id="UP000078287">
    <property type="component" value="Unassembled WGS sequence"/>
</dbReference>
<keyword evidence="3" id="KW-1185">Reference proteome</keyword>
<dbReference type="GO" id="GO:0016757">
    <property type="term" value="F:glycosyltransferase activity"/>
    <property type="evidence" value="ECO:0007669"/>
    <property type="project" value="TreeGrafter"/>
</dbReference>
<dbReference type="PANTHER" id="PTHR45947">
    <property type="entry name" value="SULFOQUINOVOSYL TRANSFERASE SQD2"/>
    <property type="match status" value="1"/>
</dbReference>
<protein>
    <submittedName>
        <fullName evidence="2">Glycosyl transferase family 1</fullName>
    </submittedName>
</protein>
<dbReference type="Pfam" id="PF13692">
    <property type="entry name" value="Glyco_trans_1_4"/>
    <property type="match status" value="1"/>
</dbReference>
<dbReference type="InterPro" id="IPR028098">
    <property type="entry name" value="Glyco_trans_4-like_N"/>
</dbReference>
<dbReference type="Pfam" id="PF13439">
    <property type="entry name" value="Glyco_transf_4"/>
    <property type="match status" value="1"/>
</dbReference>
<dbReference type="CDD" id="cd03801">
    <property type="entry name" value="GT4_PimA-like"/>
    <property type="match status" value="1"/>
</dbReference>